<protein>
    <submittedName>
        <fullName evidence="1">Uncharacterized protein</fullName>
    </submittedName>
</protein>
<reference evidence="2" key="1">
    <citation type="journal article" date="2020" name="Microbiol. Resour. Announc.">
        <title>Complete genome sequences of four natural Pseudomonas isolates that catabolize a wide range of aromatic compounds relevant to lignin valorization.</title>
        <authorList>
            <person name="Hatmaker E.A."/>
            <person name="Presley G."/>
            <person name="Cannon O."/>
            <person name="Guss A.M."/>
            <person name="Elkins J.G."/>
        </authorList>
    </citation>
    <scope>NUCLEOTIDE SEQUENCE [LARGE SCALE GENOMIC DNA]</scope>
    <source>
        <strain evidence="2">H1F5C</strain>
    </source>
</reference>
<dbReference type="Proteomes" id="UP000515277">
    <property type="component" value="Chromosome"/>
</dbReference>
<evidence type="ECO:0000313" key="2">
    <source>
        <dbReference type="Proteomes" id="UP000515277"/>
    </source>
</evidence>
<sequence length="309" mass="35163">MNVIELSPEEYKKTVKAPFSVFDTVEFCQLNSAKVDSIKHLVFNNGKNRFGIIAGIKDGVLRAPFSAPYACFSEIGKNNKVASYSTIASSLLEYAKAQDLKKVRITFPPTVYDESHIARLYNSFYNAGFRISGCDLNFQYNLQCFGDDYEATIDLKARQKLRSAVRSELSFQKTDDIKTVYDVIRENRAAKNYPLWMTYENILETIKVIKADFFIVYSKAREPIASAMVYEVSSDKVQVIYWGNLPNTEDLKPMNFMAYHIFDYYSKKGKVFFDIGPSTEFSIPNFGLCDFKQAIGCATSSKLTFEADL</sequence>
<dbReference type="Gene3D" id="3.40.630.30">
    <property type="match status" value="1"/>
</dbReference>
<dbReference type="EMBL" id="CP060201">
    <property type="protein sequence ID" value="QNH78085.1"/>
    <property type="molecule type" value="Genomic_DNA"/>
</dbReference>
<dbReference type="AlphaFoldDB" id="A0A7G8YQY7"/>
<dbReference type="SUPFAM" id="SSF55729">
    <property type="entry name" value="Acyl-CoA N-acyltransferases (Nat)"/>
    <property type="match status" value="1"/>
</dbReference>
<accession>A0A7G8YQY7</accession>
<gene>
    <name evidence="1" type="ORF">GGI48_02505</name>
</gene>
<dbReference type="RefSeq" id="WP_179596785.1">
    <property type="nucleotide sequence ID" value="NZ_CP060201.1"/>
</dbReference>
<proteinExistence type="predicted"/>
<name>A0A7G8YQY7_9PSED</name>
<dbReference type="InterPro" id="IPR016181">
    <property type="entry name" value="Acyl_CoA_acyltransferase"/>
</dbReference>
<organism evidence="1 2">
    <name type="scientific">Pseudomonas protegens</name>
    <dbReference type="NCBI Taxonomy" id="380021"/>
    <lineage>
        <taxon>Bacteria</taxon>
        <taxon>Pseudomonadati</taxon>
        <taxon>Pseudomonadota</taxon>
        <taxon>Gammaproteobacteria</taxon>
        <taxon>Pseudomonadales</taxon>
        <taxon>Pseudomonadaceae</taxon>
        <taxon>Pseudomonas</taxon>
    </lineage>
</organism>
<evidence type="ECO:0000313" key="1">
    <source>
        <dbReference type="EMBL" id="QNH78085.1"/>
    </source>
</evidence>